<dbReference type="InterPro" id="IPR029052">
    <property type="entry name" value="Metallo-depent_PP-like"/>
</dbReference>
<sequence>MPIEASMPHNIPPVLAGPLLRKILPSRLTFWLACRSPANVRIELLLPDGFVQSYDLIRGEPGLTCLLGGSHLHYLLIDLALDEELPVETLIGYRISLLMEDDLEKGWQDHTVWAPDICYPGKTTPFLRVPHKVSSVMHGSCRKPHSSCPDGMVAADRIVASALQTDRAGACTTAILPELMVLSGDQVYVDDVAGPMLQAIMHVVQTLKLPDEPFEGSEEGLPRSGTALYEMGGCLYHRDDLLPKIDQNASVFDVLFGGTSKPIFTSAHARNHLITLGEMLAMYLLVWSPAAWEFIPELSAPDALNEKDRAMYAKESGILNGFVENLPKIRRLMAHVPTAMMFDDHDVTDDWNLSLAWEDAAYGHPLSRRVIGNALIAYGINQGWGNRPEKIRADLQDIFQSALSAPGSRSHEDAIDKILDYEGWDFEWPTDPPLIALDTRTRRWRSERNSHYPSGLLDWEAATDLQAKLRGKDAVLLVSAAPIFGVKLIESVQKFFTIIGKPLMVDAEYWMAHPGTASAILNIFQHRNTPRHFVIISGDVHYSFVYDVELRNGRTARNGETGENPEIWQVCSSGIKNKWPDKLISMLDLGNRWAFSPRSPLNWLTKRRGMRIVPRKPVGTPHGHRLLNASGIGLVELDDDGAPTRIQQITADGRSFPFERREHEARLD</sequence>
<comment type="caution">
    <text evidence="1">The sequence shown here is derived from an EMBL/GenBank/DDBJ whole genome shotgun (WGS) entry which is preliminary data.</text>
</comment>
<accession>A0A562SNC3</accession>
<keyword evidence="2" id="KW-1185">Reference proteome</keyword>
<dbReference type="PANTHER" id="PTHR37031">
    <property type="entry name" value="METALLOPHOSPHATASE BINDING DOMAIN PROTEIN"/>
    <property type="match status" value="1"/>
</dbReference>
<dbReference type="SUPFAM" id="SSF56300">
    <property type="entry name" value="Metallo-dependent phosphatases"/>
    <property type="match status" value="1"/>
</dbReference>
<dbReference type="Proteomes" id="UP000320593">
    <property type="component" value="Unassembled WGS sequence"/>
</dbReference>
<gene>
    <name evidence="1" type="ORF">JM93_03504</name>
</gene>
<reference evidence="1 2" key="1">
    <citation type="submission" date="2019-07" db="EMBL/GenBank/DDBJ databases">
        <title>Genomic Encyclopedia of Archaeal and Bacterial Type Strains, Phase II (KMG-II): from individual species to whole genera.</title>
        <authorList>
            <person name="Goeker M."/>
        </authorList>
    </citation>
    <scope>NUCLEOTIDE SEQUENCE [LARGE SCALE GENOMIC DNA]</scope>
    <source>
        <strain evidence="1 2">ATCC BAA-252</strain>
    </source>
</reference>
<dbReference type="AlphaFoldDB" id="A0A562SNC3"/>
<organism evidence="1 2">
    <name type="scientific">Roseibium hamelinense</name>
    <dbReference type="NCBI Taxonomy" id="150831"/>
    <lineage>
        <taxon>Bacteria</taxon>
        <taxon>Pseudomonadati</taxon>
        <taxon>Pseudomonadota</taxon>
        <taxon>Alphaproteobacteria</taxon>
        <taxon>Hyphomicrobiales</taxon>
        <taxon>Stappiaceae</taxon>
        <taxon>Roseibium</taxon>
    </lineage>
</organism>
<evidence type="ECO:0000313" key="1">
    <source>
        <dbReference type="EMBL" id="TWI82160.1"/>
    </source>
</evidence>
<dbReference type="Gene3D" id="3.60.21.70">
    <property type="entry name" value="PhoD-like phosphatase"/>
    <property type="match status" value="1"/>
</dbReference>
<dbReference type="InterPro" id="IPR038607">
    <property type="entry name" value="PhoD-like_sf"/>
</dbReference>
<dbReference type="EMBL" id="VLLF01000009">
    <property type="protein sequence ID" value="TWI82160.1"/>
    <property type="molecule type" value="Genomic_DNA"/>
</dbReference>
<protein>
    <recommendedName>
        <fullName evidence="3">PhoD-like phosphatase</fullName>
    </recommendedName>
</protein>
<proteinExistence type="predicted"/>
<evidence type="ECO:0008006" key="3">
    <source>
        <dbReference type="Google" id="ProtNLM"/>
    </source>
</evidence>
<dbReference type="PANTHER" id="PTHR37031:SF2">
    <property type="entry name" value="PHOD-LIKE PHOSPHATASE METALLOPHOSPHATASE DOMAIN-CONTAINING PROTEIN"/>
    <property type="match status" value="1"/>
</dbReference>
<evidence type="ECO:0000313" key="2">
    <source>
        <dbReference type="Proteomes" id="UP000320593"/>
    </source>
</evidence>
<name>A0A562SNC3_9HYPH</name>
<dbReference type="RefSeq" id="WP_208995263.1">
    <property type="nucleotide sequence ID" value="NZ_SMLY01000049.1"/>
</dbReference>